<dbReference type="CDD" id="cd07182">
    <property type="entry name" value="RNase_HII_bacteria_HII_like"/>
    <property type="match status" value="1"/>
</dbReference>
<reference evidence="19 20" key="1">
    <citation type="submission" date="2016-10" db="EMBL/GenBank/DDBJ databases">
        <authorList>
            <person name="de Groot N.N."/>
        </authorList>
    </citation>
    <scope>NUCLEOTIDE SEQUENCE [LARGE SCALE GENOMIC DNA]</scope>
    <source>
        <strain evidence="19 20">NLAE-zl-G419</strain>
    </source>
</reference>
<dbReference type="GO" id="GO:0006298">
    <property type="term" value="P:mismatch repair"/>
    <property type="evidence" value="ECO:0007669"/>
    <property type="project" value="TreeGrafter"/>
</dbReference>
<gene>
    <name evidence="14" type="primary">rnhB</name>
    <name evidence="19" type="ORF">SAMN04487885_101248</name>
</gene>
<dbReference type="EMBL" id="FOOE01000001">
    <property type="protein sequence ID" value="SFF51111.1"/>
    <property type="molecule type" value="Genomic_DNA"/>
</dbReference>
<keyword evidence="10 14" id="KW-0479">Metal-binding</keyword>
<dbReference type="eggNOG" id="COG0164">
    <property type="taxonomic scope" value="Bacteria"/>
</dbReference>
<keyword evidence="12 14" id="KW-0378">Hydrolase</keyword>
<organism evidence="19 20">
    <name type="scientific">Clostridium cadaveris</name>
    <dbReference type="NCBI Taxonomy" id="1529"/>
    <lineage>
        <taxon>Bacteria</taxon>
        <taxon>Bacillati</taxon>
        <taxon>Bacillota</taxon>
        <taxon>Clostridia</taxon>
        <taxon>Eubacteriales</taxon>
        <taxon>Clostridiaceae</taxon>
        <taxon>Clostridium</taxon>
    </lineage>
</organism>
<name>A0A1I2JEN6_9CLOT</name>
<dbReference type="GO" id="GO:0003723">
    <property type="term" value="F:RNA binding"/>
    <property type="evidence" value="ECO:0007669"/>
    <property type="project" value="UniProtKB-UniRule"/>
</dbReference>
<comment type="function">
    <text evidence="3 14 16">Endonuclease that specifically degrades the RNA of RNA-DNA hybrids.</text>
</comment>
<dbReference type="AlphaFoldDB" id="A0A1I2JEN6"/>
<dbReference type="InterPro" id="IPR036397">
    <property type="entry name" value="RNaseH_sf"/>
</dbReference>
<evidence type="ECO:0000256" key="2">
    <source>
        <dbReference type="ARBA" id="ARBA00001946"/>
    </source>
</evidence>
<comment type="cofactor">
    <cofactor evidence="2">
        <name>Mg(2+)</name>
        <dbReference type="ChEBI" id="CHEBI:18420"/>
    </cofactor>
</comment>
<dbReference type="PANTHER" id="PTHR10954">
    <property type="entry name" value="RIBONUCLEASE H2 SUBUNIT A"/>
    <property type="match status" value="1"/>
</dbReference>
<keyword evidence="20" id="KW-1185">Reference proteome</keyword>
<comment type="similarity">
    <text evidence="5 14 16">Belongs to the RNase HII family.</text>
</comment>
<evidence type="ECO:0000256" key="16">
    <source>
        <dbReference type="RuleBase" id="RU003515"/>
    </source>
</evidence>
<feature type="binding site" evidence="14 15">
    <location>
        <position position="84"/>
    </location>
    <ligand>
        <name>a divalent metal cation</name>
        <dbReference type="ChEBI" id="CHEBI:60240"/>
    </ligand>
</feature>
<dbReference type="GO" id="GO:0043137">
    <property type="term" value="P:DNA replication, removal of RNA primer"/>
    <property type="evidence" value="ECO:0007669"/>
    <property type="project" value="TreeGrafter"/>
</dbReference>
<keyword evidence="13 14" id="KW-0464">Manganese</keyword>
<dbReference type="HAMAP" id="MF_00052_B">
    <property type="entry name" value="RNase_HII_B"/>
    <property type="match status" value="1"/>
</dbReference>
<evidence type="ECO:0000259" key="18">
    <source>
        <dbReference type="PROSITE" id="PS51975"/>
    </source>
</evidence>
<evidence type="ECO:0000256" key="3">
    <source>
        <dbReference type="ARBA" id="ARBA00004065"/>
    </source>
</evidence>
<evidence type="ECO:0000256" key="7">
    <source>
        <dbReference type="ARBA" id="ARBA00019179"/>
    </source>
</evidence>
<protein>
    <recommendedName>
        <fullName evidence="7 14">Ribonuclease HII</fullName>
        <shortName evidence="14">RNase HII</shortName>
        <ecNumber evidence="6 14">3.1.26.4</ecNumber>
    </recommendedName>
</protein>
<dbReference type="GO" id="GO:0004523">
    <property type="term" value="F:RNA-DNA hybrid ribonuclease activity"/>
    <property type="evidence" value="ECO:0007669"/>
    <property type="project" value="UniProtKB-UniRule"/>
</dbReference>
<dbReference type="PANTHER" id="PTHR10954:SF18">
    <property type="entry name" value="RIBONUCLEASE HII"/>
    <property type="match status" value="1"/>
</dbReference>
<keyword evidence="11 14" id="KW-0255">Endonuclease</keyword>
<feature type="domain" description="RNase H type-2" evidence="18">
    <location>
        <begin position="78"/>
        <end position="264"/>
    </location>
</feature>
<dbReference type="GO" id="GO:0005737">
    <property type="term" value="C:cytoplasm"/>
    <property type="evidence" value="ECO:0007669"/>
    <property type="project" value="UniProtKB-SubCell"/>
</dbReference>
<dbReference type="InterPro" id="IPR012337">
    <property type="entry name" value="RNaseH-like_sf"/>
</dbReference>
<dbReference type="GO" id="GO:0030145">
    <property type="term" value="F:manganese ion binding"/>
    <property type="evidence" value="ECO:0007669"/>
    <property type="project" value="UniProtKB-UniRule"/>
</dbReference>
<evidence type="ECO:0000256" key="10">
    <source>
        <dbReference type="ARBA" id="ARBA00022723"/>
    </source>
</evidence>
<dbReference type="Gene3D" id="3.30.420.10">
    <property type="entry name" value="Ribonuclease H-like superfamily/Ribonuclease H"/>
    <property type="match status" value="1"/>
</dbReference>
<dbReference type="RefSeq" id="WP_027638125.1">
    <property type="nucleotide sequence ID" value="NZ_BAAACD010000019.1"/>
</dbReference>
<dbReference type="NCBIfam" id="NF000594">
    <property type="entry name" value="PRK00015.1-1"/>
    <property type="match status" value="1"/>
</dbReference>
<keyword evidence="9 14" id="KW-0540">Nuclease</keyword>
<proteinExistence type="inferred from homology"/>
<feature type="coiled-coil region" evidence="17">
    <location>
        <begin position="8"/>
        <end position="60"/>
    </location>
</feature>
<dbReference type="EC" id="3.1.26.4" evidence="6 14"/>
<sequence length="264" mass="29769">MLYKGLKYKEVKEEIDKLDLNNETEEKILLIIASLNEDKRKNINALGQRLQKNLDALNKERIRVKGLYDNDKSYGEEIMVAGVDEVGRGPLAGPIVAASVILKLNVDEAEMILGVNDSKVLTEEKREKLSEIIKNKAISYSIAQCESEEIDEKGIAYCNNKVFKDAVHGLSVKPDLVLSDGYLIKDFDMPNKAIIKGDRHSACIAAASIIAKVYRDNLMKDYNEIYPNYDFGHNAGYGTKKHIEGIKKYGMCKIHRRSFLNNIL</sequence>
<evidence type="ECO:0000256" key="13">
    <source>
        <dbReference type="ARBA" id="ARBA00023211"/>
    </source>
</evidence>
<keyword evidence="17" id="KW-0175">Coiled coil</keyword>
<dbReference type="Proteomes" id="UP000182135">
    <property type="component" value="Unassembled WGS sequence"/>
</dbReference>
<dbReference type="STRING" id="1529.SAMN04487885_101248"/>
<dbReference type="GeneID" id="90544644"/>
<evidence type="ECO:0000256" key="11">
    <source>
        <dbReference type="ARBA" id="ARBA00022759"/>
    </source>
</evidence>
<comment type="cofactor">
    <cofactor evidence="14 15">
        <name>Mn(2+)</name>
        <dbReference type="ChEBI" id="CHEBI:29035"/>
    </cofactor>
    <cofactor evidence="14 15">
        <name>Mg(2+)</name>
        <dbReference type="ChEBI" id="CHEBI:18420"/>
    </cofactor>
    <text evidence="14 15">Manganese or magnesium. Binds 1 divalent metal ion per monomer in the absence of substrate. May bind a second metal ion after substrate binding.</text>
</comment>
<evidence type="ECO:0000256" key="17">
    <source>
        <dbReference type="SAM" id="Coils"/>
    </source>
</evidence>
<feature type="binding site" evidence="14 15">
    <location>
        <position position="85"/>
    </location>
    <ligand>
        <name>a divalent metal cation</name>
        <dbReference type="ChEBI" id="CHEBI:60240"/>
    </ligand>
</feature>
<dbReference type="NCBIfam" id="NF000595">
    <property type="entry name" value="PRK00015.1-3"/>
    <property type="match status" value="1"/>
</dbReference>
<evidence type="ECO:0000256" key="6">
    <source>
        <dbReference type="ARBA" id="ARBA00012180"/>
    </source>
</evidence>
<dbReference type="InterPro" id="IPR001352">
    <property type="entry name" value="RNase_HII/HIII"/>
</dbReference>
<evidence type="ECO:0000256" key="5">
    <source>
        <dbReference type="ARBA" id="ARBA00007383"/>
    </source>
</evidence>
<dbReference type="GO" id="GO:0032299">
    <property type="term" value="C:ribonuclease H2 complex"/>
    <property type="evidence" value="ECO:0007669"/>
    <property type="project" value="TreeGrafter"/>
</dbReference>
<feature type="binding site" evidence="14 15">
    <location>
        <position position="180"/>
    </location>
    <ligand>
        <name>a divalent metal cation</name>
        <dbReference type="ChEBI" id="CHEBI:60240"/>
    </ligand>
</feature>
<dbReference type="PROSITE" id="PS51975">
    <property type="entry name" value="RNASE_H_2"/>
    <property type="match status" value="1"/>
</dbReference>
<evidence type="ECO:0000256" key="14">
    <source>
        <dbReference type="HAMAP-Rule" id="MF_00052"/>
    </source>
</evidence>
<evidence type="ECO:0000256" key="9">
    <source>
        <dbReference type="ARBA" id="ARBA00022722"/>
    </source>
</evidence>
<evidence type="ECO:0000256" key="4">
    <source>
        <dbReference type="ARBA" id="ARBA00004496"/>
    </source>
</evidence>
<evidence type="ECO:0000313" key="19">
    <source>
        <dbReference type="EMBL" id="SFF51111.1"/>
    </source>
</evidence>
<evidence type="ECO:0000256" key="1">
    <source>
        <dbReference type="ARBA" id="ARBA00000077"/>
    </source>
</evidence>
<dbReference type="InterPro" id="IPR024567">
    <property type="entry name" value="RNase_HII/HIII_dom"/>
</dbReference>
<evidence type="ECO:0000313" key="20">
    <source>
        <dbReference type="Proteomes" id="UP000182135"/>
    </source>
</evidence>
<accession>A0A1I2JEN6</accession>
<comment type="subcellular location">
    <subcellularLocation>
        <location evidence="4 14">Cytoplasm</location>
    </subcellularLocation>
</comment>
<evidence type="ECO:0000256" key="15">
    <source>
        <dbReference type="PROSITE-ProRule" id="PRU01319"/>
    </source>
</evidence>
<evidence type="ECO:0000256" key="12">
    <source>
        <dbReference type="ARBA" id="ARBA00022801"/>
    </source>
</evidence>
<evidence type="ECO:0000256" key="8">
    <source>
        <dbReference type="ARBA" id="ARBA00022490"/>
    </source>
</evidence>
<dbReference type="OrthoDB" id="9803420at2"/>
<comment type="catalytic activity">
    <reaction evidence="1 14 15 16">
        <text>Endonucleolytic cleavage to 5'-phosphomonoester.</text>
        <dbReference type="EC" id="3.1.26.4"/>
    </reaction>
</comment>
<dbReference type="SUPFAM" id="SSF53098">
    <property type="entry name" value="Ribonuclease H-like"/>
    <property type="match status" value="1"/>
</dbReference>
<dbReference type="Pfam" id="PF01351">
    <property type="entry name" value="RNase_HII"/>
    <property type="match status" value="1"/>
</dbReference>
<keyword evidence="8 14" id="KW-0963">Cytoplasm</keyword>
<dbReference type="InterPro" id="IPR022898">
    <property type="entry name" value="RNase_HII"/>
</dbReference>